<name>A0A6S6QRU9_9HYPH</name>
<evidence type="ECO:0000313" key="9">
    <source>
        <dbReference type="Proteomes" id="UP000515317"/>
    </source>
</evidence>
<reference evidence="8 9" key="1">
    <citation type="submission" date="2020-08" db="EMBL/GenBank/DDBJ databases">
        <title>Genome sequence of Rhizobiales bacterium strain IZ6.</title>
        <authorList>
            <person name="Nakai R."/>
            <person name="Naganuma T."/>
        </authorList>
    </citation>
    <scope>NUCLEOTIDE SEQUENCE [LARGE SCALE GENOMIC DNA]</scope>
    <source>
        <strain evidence="8 9">IZ6</strain>
    </source>
</reference>
<dbReference type="InterPro" id="IPR027417">
    <property type="entry name" value="P-loop_NTPase"/>
</dbReference>
<keyword evidence="5" id="KW-0862">Zinc</keyword>
<dbReference type="PROSITE" id="PS50893">
    <property type="entry name" value="ABC_TRANSPORTER_2"/>
    <property type="match status" value="1"/>
</dbReference>
<dbReference type="SMART" id="SM00382">
    <property type="entry name" value="AAA"/>
    <property type="match status" value="1"/>
</dbReference>
<evidence type="ECO:0000256" key="1">
    <source>
        <dbReference type="ARBA" id="ARBA00005417"/>
    </source>
</evidence>
<keyword evidence="2" id="KW-0813">Transport</keyword>
<gene>
    <name evidence="8" type="ORF">IZ6_04960</name>
</gene>
<evidence type="ECO:0000256" key="2">
    <source>
        <dbReference type="ARBA" id="ARBA00022448"/>
    </source>
</evidence>
<dbReference type="Pfam" id="PF00005">
    <property type="entry name" value="ABC_tran"/>
    <property type="match status" value="1"/>
</dbReference>
<keyword evidence="5" id="KW-0864">Zinc transport</keyword>
<organism evidence="8 9">
    <name type="scientific">Terrihabitans soli</name>
    <dbReference type="NCBI Taxonomy" id="708113"/>
    <lineage>
        <taxon>Bacteria</taxon>
        <taxon>Pseudomonadati</taxon>
        <taxon>Pseudomonadota</taxon>
        <taxon>Alphaproteobacteria</taxon>
        <taxon>Hyphomicrobiales</taxon>
        <taxon>Terrihabitans</taxon>
    </lineage>
</organism>
<proteinExistence type="inferred from homology"/>
<dbReference type="PANTHER" id="PTHR42734">
    <property type="entry name" value="METAL TRANSPORT SYSTEM ATP-BINDING PROTEIN TM_0124-RELATED"/>
    <property type="match status" value="1"/>
</dbReference>
<dbReference type="EMBL" id="AP023361">
    <property type="protein sequence ID" value="BCJ89761.1"/>
    <property type="molecule type" value="Genomic_DNA"/>
</dbReference>
<evidence type="ECO:0000256" key="6">
    <source>
        <dbReference type="ARBA" id="ARBA00023065"/>
    </source>
</evidence>
<keyword evidence="4 8" id="KW-0067">ATP-binding</keyword>
<evidence type="ECO:0000259" key="7">
    <source>
        <dbReference type="PROSITE" id="PS50893"/>
    </source>
</evidence>
<dbReference type="SUPFAM" id="SSF52540">
    <property type="entry name" value="P-loop containing nucleoside triphosphate hydrolases"/>
    <property type="match status" value="1"/>
</dbReference>
<protein>
    <submittedName>
        <fullName evidence="8">ABC transporter ATP-binding protein</fullName>
    </submittedName>
</protein>
<keyword evidence="9" id="KW-1185">Reference proteome</keyword>
<dbReference type="InterPro" id="IPR003439">
    <property type="entry name" value="ABC_transporter-like_ATP-bd"/>
</dbReference>
<comment type="similarity">
    <text evidence="1">Belongs to the ABC transporter superfamily.</text>
</comment>
<dbReference type="GO" id="GO:0006829">
    <property type="term" value="P:zinc ion transport"/>
    <property type="evidence" value="ECO:0007669"/>
    <property type="project" value="UniProtKB-KW"/>
</dbReference>
<dbReference type="CDD" id="cd03235">
    <property type="entry name" value="ABC_Metallic_Cations"/>
    <property type="match status" value="1"/>
</dbReference>
<dbReference type="InterPro" id="IPR050153">
    <property type="entry name" value="Metal_Ion_Import_ABC"/>
</dbReference>
<evidence type="ECO:0000313" key="8">
    <source>
        <dbReference type="EMBL" id="BCJ89761.1"/>
    </source>
</evidence>
<evidence type="ECO:0000256" key="3">
    <source>
        <dbReference type="ARBA" id="ARBA00022741"/>
    </source>
</evidence>
<sequence>MPAAIRFDDVTLGYDRHPAVHHLTGEIEEGSLTALVGPNGGGKSTLLKAVMGTLTPLSGTITLASEPHEIAYLPQAVEIDTGFPISVFDLVSTGLWKRTGLFGGIGPADRKRISGALETVGLNGFELRQIGALSGGQMQRTLFARVLLQDAKLVLLDEPFTAIDEATVRDLVRIVAHWQSEGRTVVTVLHDLDLARTYFPQSILLARECVGWGETKKVLTPDNFHRAKRLSQAPDPNAQLCAREVA</sequence>
<dbReference type="Gene3D" id="3.40.50.300">
    <property type="entry name" value="P-loop containing nucleotide triphosphate hydrolases"/>
    <property type="match status" value="1"/>
</dbReference>
<keyword evidence="3" id="KW-0547">Nucleotide-binding</keyword>
<dbReference type="GO" id="GO:0016887">
    <property type="term" value="F:ATP hydrolysis activity"/>
    <property type="evidence" value="ECO:0007669"/>
    <property type="project" value="InterPro"/>
</dbReference>
<evidence type="ECO:0000256" key="4">
    <source>
        <dbReference type="ARBA" id="ARBA00022840"/>
    </source>
</evidence>
<accession>A0A6S6QRU9</accession>
<dbReference type="KEGG" id="tso:IZ6_04960"/>
<evidence type="ECO:0000256" key="5">
    <source>
        <dbReference type="ARBA" id="ARBA00022906"/>
    </source>
</evidence>
<feature type="domain" description="ABC transporter" evidence="7">
    <location>
        <begin position="5"/>
        <end position="232"/>
    </location>
</feature>
<dbReference type="AlphaFoldDB" id="A0A6S6QRU9"/>
<dbReference type="RefSeq" id="WP_222876445.1">
    <property type="nucleotide sequence ID" value="NZ_AP023361.1"/>
</dbReference>
<keyword evidence="6" id="KW-0406">Ion transport</keyword>
<dbReference type="InterPro" id="IPR003593">
    <property type="entry name" value="AAA+_ATPase"/>
</dbReference>
<dbReference type="Proteomes" id="UP000515317">
    <property type="component" value="Chromosome"/>
</dbReference>
<dbReference type="PANTHER" id="PTHR42734:SF5">
    <property type="entry name" value="IRON TRANSPORT SYSTEM ATP-BINDING PROTEIN HI_0361-RELATED"/>
    <property type="match status" value="1"/>
</dbReference>
<dbReference type="GO" id="GO:0005524">
    <property type="term" value="F:ATP binding"/>
    <property type="evidence" value="ECO:0007669"/>
    <property type="project" value="UniProtKB-KW"/>
</dbReference>